<evidence type="ECO:0000256" key="1">
    <source>
        <dbReference type="SAM" id="Phobius"/>
    </source>
</evidence>
<dbReference type="Gene3D" id="3.30.70.60">
    <property type="match status" value="1"/>
</dbReference>
<reference evidence="3" key="1">
    <citation type="submission" date="2017-09" db="EMBL/GenBank/DDBJ databases">
        <title>Depth-based differentiation of microbial function through sediment-hosted aquifers and enrichment of novel symbionts in the deep terrestrial subsurface.</title>
        <authorList>
            <person name="Probst A.J."/>
            <person name="Ladd B."/>
            <person name="Jarett J.K."/>
            <person name="Geller-Mcgrath D.E."/>
            <person name="Sieber C.M.K."/>
            <person name="Emerson J.B."/>
            <person name="Anantharaman K."/>
            <person name="Thomas B.C."/>
            <person name="Malmstrom R."/>
            <person name="Stieglmeier M."/>
            <person name="Klingl A."/>
            <person name="Woyke T."/>
            <person name="Ryan C.M."/>
            <person name="Banfield J.F."/>
        </authorList>
    </citation>
    <scope>NUCLEOTIDE SEQUENCE [LARGE SCALE GENOMIC DNA]</scope>
</reference>
<dbReference type="InterPro" id="IPR014717">
    <property type="entry name" value="Transl_elong_EF1B/ribsomal_bS6"/>
</dbReference>
<evidence type="ECO:0000313" key="2">
    <source>
        <dbReference type="EMBL" id="PIZ48222.1"/>
    </source>
</evidence>
<keyword evidence="1" id="KW-0472">Membrane</keyword>
<dbReference type="EMBL" id="PFNL01000006">
    <property type="protein sequence ID" value="PIZ48222.1"/>
    <property type="molecule type" value="Genomic_DNA"/>
</dbReference>
<keyword evidence="1" id="KW-1133">Transmembrane helix</keyword>
<dbReference type="Proteomes" id="UP000228920">
    <property type="component" value="Unassembled WGS sequence"/>
</dbReference>
<protein>
    <recommendedName>
        <fullName evidence="4">Pilus assembly protein PilO</fullName>
    </recommendedName>
</protein>
<organism evidence="2 3">
    <name type="scientific">candidate division WWE3 bacterium CG_4_10_14_0_2_um_filter_41_14</name>
    <dbReference type="NCBI Taxonomy" id="1975072"/>
    <lineage>
        <taxon>Bacteria</taxon>
        <taxon>Katanobacteria</taxon>
    </lineage>
</organism>
<evidence type="ECO:0000313" key="3">
    <source>
        <dbReference type="Proteomes" id="UP000228920"/>
    </source>
</evidence>
<accession>A0A2M7TM29</accession>
<name>A0A2M7TM29_UNCKA</name>
<evidence type="ECO:0008006" key="4">
    <source>
        <dbReference type="Google" id="ProtNLM"/>
    </source>
</evidence>
<comment type="caution">
    <text evidence="2">The sequence shown here is derived from an EMBL/GenBank/DDBJ whole genome shotgun (WGS) entry which is preliminary data.</text>
</comment>
<feature type="transmembrane region" description="Helical" evidence="1">
    <location>
        <begin position="12"/>
        <end position="33"/>
    </location>
</feature>
<sequence>MESSITKQLNMLRMLVIPFLSFFIAIGTGWFVIKPWISDITQKREVITASQDALATLITKLEVLQTQDASSLKDYLVRLTLAIPPKSSPPLILATVEQAITESGLVVASINFGGVNELSTATVSEINQASDEVDPLNEATVEQASNEEVISGGKIEVQFSSTGEYYQVVQFLKTIQKVNPMILGSDFSITQGSSTTATTTEDGAAATVAGSTFAYSGVAPFQELPTDLGAITTDVQVLSKVELEIIDALDSYTTFFEVKPEVEQIQSYEKGKDNPF</sequence>
<keyword evidence="1" id="KW-0812">Transmembrane</keyword>
<dbReference type="AlphaFoldDB" id="A0A2M7TM29"/>
<proteinExistence type="predicted"/>
<gene>
    <name evidence="2" type="ORF">COY32_00365</name>
</gene>